<protein>
    <recommendedName>
        <fullName evidence="6">U6 small nuclear RNA (adenine-(43)-N(6))-methyltransferase</fullName>
    </recommendedName>
</protein>
<evidence type="ECO:0000256" key="2">
    <source>
        <dbReference type="ARBA" id="ARBA00022679"/>
    </source>
</evidence>
<evidence type="ECO:0000256" key="3">
    <source>
        <dbReference type="SAM" id="MobiDB-lite"/>
    </source>
</evidence>
<dbReference type="GO" id="GO:0008168">
    <property type="term" value="F:methyltransferase activity"/>
    <property type="evidence" value="ECO:0007669"/>
    <property type="project" value="UniProtKB-KW"/>
</dbReference>
<dbReference type="Proteomes" id="UP001328107">
    <property type="component" value="Unassembled WGS sequence"/>
</dbReference>
<dbReference type="Pfam" id="PF05971">
    <property type="entry name" value="Methyltransf_10"/>
    <property type="match status" value="1"/>
</dbReference>
<dbReference type="PANTHER" id="PTHR13393:SF0">
    <property type="entry name" value="RNA N6-ADENOSINE-METHYLTRANSFERASE METTL16"/>
    <property type="match status" value="1"/>
</dbReference>
<keyword evidence="1" id="KW-0489">Methyltransferase</keyword>
<dbReference type="InterPro" id="IPR029063">
    <property type="entry name" value="SAM-dependent_MTases_sf"/>
</dbReference>
<dbReference type="PANTHER" id="PTHR13393">
    <property type="entry name" value="SAM-DEPENDENT METHYLTRANSFERASE"/>
    <property type="match status" value="1"/>
</dbReference>
<evidence type="ECO:0008006" key="6">
    <source>
        <dbReference type="Google" id="ProtNLM"/>
    </source>
</evidence>
<organism evidence="4 5">
    <name type="scientific">Pristionchus mayeri</name>
    <dbReference type="NCBI Taxonomy" id="1317129"/>
    <lineage>
        <taxon>Eukaryota</taxon>
        <taxon>Metazoa</taxon>
        <taxon>Ecdysozoa</taxon>
        <taxon>Nematoda</taxon>
        <taxon>Chromadorea</taxon>
        <taxon>Rhabditida</taxon>
        <taxon>Rhabditina</taxon>
        <taxon>Diplogasteromorpha</taxon>
        <taxon>Diplogasteroidea</taxon>
        <taxon>Neodiplogasteridae</taxon>
        <taxon>Pristionchus</taxon>
    </lineage>
</organism>
<keyword evidence="5" id="KW-1185">Reference proteome</keyword>
<evidence type="ECO:0000256" key="1">
    <source>
        <dbReference type="ARBA" id="ARBA00022603"/>
    </source>
</evidence>
<evidence type="ECO:0000313" key="5">
    <source>
        <dbReference type="Proteomes" id="UP001328107"/>
    </source>
</evidence>
<dbReference type="SUPFAM" id="SSF53335">
    <property type="entry name" value="S-adenosyl-L-methionine-dependent methyltransferases"/>
    <property type="match status" value="1"/>
</dbReference>
<comment type="caution">
    <text evidence="4">The sequence shown here is derived from an EMBL/GenBank/DDBJ whole genome shotgun (WGS) entry which is preliminary data.</text>
</comment>
<feature type="region of interest" description="Disordered" evidence="3">
    <location>
        <begin position="363"/>
        <end position="385"/>
    </location>
</feature>
<name>A0AAN5CHI9_9BILA</name>
<dbReference type="EMBL" id="BTRK01000003">
    <property type="protein sequence ID" value="GMR44496.1"/>
    <property type="molecule type" value="Genomic_DNA"/>
</dbReference>
<dbReference type="GO" id="GO:0070475">
    <property type="term" value="P:rRNA base methylation"/>
    <property type="evidence" value="ECO:0007669"/>
    <property type="project" value="TreeGrafter"/>
</dbReference>
<dbReference type="AlphaFoldDB" id="A0AAN5CHI9"/>
<dbReference type="InterPro" id="IPR010286">
    <property type="entry name" value="METTL16/RlmF"/>
</dbReference>
<keyword evidence="2" id="KW-0808">Transferase</keyword>
<sequence length="431" mass="47849">MHERNPYGRPPDFARLCAVHAELRPHCKLIANGKVHLDFTDDAAVRALTRALLKEDFALDVELPSGSLCPRVPQRLNYLLWIEDAILASGRNADAIRGIDIGTGASCIYALLGARRFGWSFVATEAESSSAEAARRNVERNGLVERVEVVKTDGDGPLIEGVVTSSSTGFSFCMCNPPFFDGDGDTAERFVGRGEREWENGGVQTGGKRSAPRSGTIASENELATEGGEVAFIGRLIEESARLREKVKLYTTMLGKKSSVARLAARLAKKAEEEKSLRFTTGELRQGRTQRWLLAWTYAEDVKLPMRPASLELVVKERTRDQAMPWIREQLSALRVDILREEEGADDEGRLECRVTAPTWLRRRRKGKKGGEETENEDAPFAPFPLSLSLRDTRPSVTLVFTIDDEARKRELSQLVVHLSNKLIVNSKGSV</sequence>
<accession>A0AAN5CHI9</accession>
<dbReference type="GO" id="GO:0005634">
    <property type="term" value="C:nucleus"/>
    <property type="evidence" value="ECO:0007669"/>
    <property type="project" value="TreeGrafter"/>
</dbReference>
<gene>
    <name evidence="4" type="ORF">PMAYCL1PPCAC_14691</name>
</gene>
<dbReference type="Gene3D" id="3.40.50.150">
    <property type="entry name" value="Vaccinia Virus protein VP39"/>
    <property type="match status" value="1"/>
</dbReference>
<reference evidence="5" key="1">
    <citation type="submission" date="2022-10" db="EMBL/GenBank/DDBJ databases">
        <title>Genome assembly of Pristionchus species.</title>
        <authorList>
            <person name="Yoshida K."/>
            <person name="Sommer R.J."/>
        </authorList>
    </citation>
    <scope>NUCLEOTIDE SEQUENCE [LARGE SCALE GENOMIC DNA]</scope>
    <source>
        <strain evidence="5">RS5460</strain>
    </source>
</reference>
<proteinExistence type="predicted"/>
<evidence type="ECO:0000313" key="4">
    <source>
        <dbReference type="EMBL" id="GMR44496.1"/>
    </source>
</evidence>